<dbReference type="RefSeq" id="WP_201309794.1">
    <property type="nucleotide sequence ID" value="NZ_BLYI01000006.1"/>
</dbReference>
<dbReference type="Proteomes" id="UP000613208">
    <property type="component" value="Unassembled WGS sequence"/>
</dbReference>
<organism evidence="1 2">
    <name type="scientific">Anaerostipes butyraticus</name>
    <dbReference type="NCBI Taxonomy" id="645466"/>
    <lineage>
        <taxon>Bacteria</taxon>
        <taxon>Bacillati</taxon>
        <taxon>Bacillota</taxon>
        <taxon>Clostridia</taxon>
        <taxon>Lachnospirales</taxon>
        <taxon>Lachnospiraceae</taxon>
        <taxon>Anaerostipes</taxon>
    </lineage>
</organism>
<dbReference type="SUPFAM" id="SSF53474">
    <property type="entry name" value="alpha/beta-Hydrolases"/>
    <property type="match status" value="1"/>
</dbReference>
<evidence type="ECO:0000313" key="1">
    <source>
        <dbReference type="EMBL" id="GFO84054.1"/>
    </source>
</evidence>
<gene>
    <name evidence="1" type="ORF">ANBU17_04010</name>
</gene>
<accession>A0A916VBI3</accession>
<proteinExistence type="predicted"/>
<reference evidence="1" key="1">
    <citation type="submission" date="2020-06" db="EMBL/GenBank/DDBJ databases">
        <title>Characterization of fructooligosaccharide metabolism and fructooligosaccharide-degrading enzymes in human commensal butyrate producers.</title>
        <authorList>
            <person name="Tanno H."/>
            <person name="Fujii T."/>
            <person name="Hirano K."/>
            <person name="Maeno S."/>
            <person name="Tonozuka T."/>
            <person name="Sakamoto M."/>
            <person name="Ohkuma M."/>
            <person name="Tochio T."/>
            <person name="Endo A."/>
        </authorList>
    </citation>
    <scope>NUCLEOTIDE SEQUENCE</scope>
    <source>
        <strain evidence="1">JCM 17466</strain>
    </source>
</reference>
<dbReference type="EMBL" id="BLYI01000006">
    <property type="protein sequence ID" value="GFO84054.1"/>
    <property type="molecule type" value="Genomic_DNA"/>
</dbReference>
<evidence type="ECO:0008006" key="3">
    <source>
        <dbReference type="Google" id="ProtNLM"/>
    </source>
</evidence>
<dbReference type="Gene3D" id="3.40.50.1820">
    <property type="entry name" value="alpha/beta hydrolase"/>
    <property type="match status" value="1"/>
</dbReference>
<dbReference type="InterPro" id="IPR029058">
    <property type="entry name" value="AB_hydrolase_fold"/>
</dbReference>
<protein>
    <recommendedName>
        <fullName evidence="3">Alpha/beta hydrolase</fullName>
    </recommendedName>
</protein>
<sequence length="260" mass="30277">MNKVEKYIDYVTTKIRQFLKQRTFVSKKQNVSLKYMLEKNRSSRILIVVFSACTRKGVKARYNYVRTLKDVKENKLFILDDFSADHRGAYYLGQNGGNEIELACQELIMQKAEELRAKKIILCGSSKGGWAALNLMTDIKDADAIVGAPQYYLANYLLAPPLKICREFIMPDVTEQKIKGLNEYLRNKLKKKAGDKHKIYLHYSDSEHTYNEHVRFLIEDLESFGYDVAFDCRHYTEHWDVSRYFPDYLLDSLTGCCKGE</sequence>
<keyword evidence="2" id="KW-1185">Reference proteome</keyword>
<comment type="caution">
    <text evidence="1">The sequence shown here is derived from an EMBL/GenBank/DDBJ whole genome shotgun (WGS) entry which is preliminary data.</text>
</comment>
<dbReference type="AlphaFoldDB" id="A0A916VBI3"/>
<evidence type="ECO:0000313" key="2">
    <source>
        <dbReference type="Proteomes" id="UP000613208"/>
    </source>
</evidence>
<name>A0A916VBI3_9FIRM</name>